<keyword evidence="4" id="KW-0648">Protein biosynthesis</keyword>
<dbReference type="Gene3D" id="2.40.30.10">
    <property type="entry name" value="Translation factors"/>
    <property type="match status" value="2"/>
</dbReference>
<keyword evidence="5" id="KW-0342">GTP-binding</keyword>
<dbReference type="EMBL" id="CABIJS010000555">
    <property type="protein sequence ID" value="VUZ53285.1"/>
    <property type="molecule type" value="Genomic_DNA"/>
</dbReference>
<keyword evidence="2" id="KW-0396">Initiation factor</keyword>
<evidence type="ECO:0000256" key="3">
    <source>
        <dbReference type="ARBA" id="ARBA00022741"/>
    </source>
</evidence>
<dbReference type="GO" id="GO:0005737">
    <property type="term" value="C:cytoplasm"/>
    <property type="evidence" value="ECO:0007669"/>
    <property type="project" value="TreeGrafter"/>
</dbReference>
<dbReference type="AlphaFoldDB" id="A0A564Z1D0"/>
<evidence type="ECO:0000313" key="8">
    <source>
        <dbReference type="EMBL" id="VUZ53285.1"/>
    </source>
</evidence>
<dbReference type="InterPro" id="IPR009000">
    <property type="entry name" value="Transl_B-barrel_sf"/>
</dbReference>
<dbReference type="Pfam" id="PF22042">
    <property type="entry name" value="EF-G_D2"/>
    <property type="match status" value="1"/>
</dbReference>
<dbReference type="SUPFAM" id="SSF50447">
    <property type="entry name" value="Translation proteins"/>
    <property type="match status" value="1"/>
</dbReference>
<dbReference type="GO" id="GO:0005525">
    <property type="term" value="F:GTP binding"/>
    <property type="evidence" value="ECO:0007669"/>
    <property type="project" value="UniProtKB-KW"/>
</dbReference>
<dbReference type="InterPro" id="IPR053905">
    <property type="entry name" value="EF-G-like_DII"/>
</dbReference>
<dbReference type="InterPro" id="IPR005225">
    <property type="entry name" value="Small_GTP-bd"/>
</dbReference>
<dbReference type="PROSITE" id="PS51722">
    <property type="entry name" value="G_TR_2"/>
    <property type="match status" value="1"/>
</dbReference>
<dbReference type="GO" id="GO:0003743">
    <property type="term" value="F:translation initiation factor activity"/>
    <property type="evidence" value="ECO:0007669"/>
    <property type="project" value="UniProtKB-KW"/>
</dbReference>
<evidence type="ECO:0000313" key="9">
    <source>
        <dbReference type="Proteomes" id="UP000321570"/>
    </source>
</evidence>
<dbReference type="Pfam" id="PF00009">
    <property type="entry name" value="GTP_EFTU"/>
    <property type="match status" value="1"/>
</dbReference>
<organism evidence="8 9">
    <name type="scientific">Hymenolepis diminuta</name>
    <name type="common">Rat tapeworm</name>
    <dbReference type="NCBI Taxonomy" id="6216"/>
    <lineage>
        <taxon>Eukaryota</taxon>
        <taxon>Metazoa</taxon>
        <taxon>Spiralia</taxon>
        <taxon>Lophotrochozoa</taxon>
        <taxon>Platyhelminthes</taxon>
        <taxon>Cestoda</taxon>
        <taxon>Eucestoda</taxon>
        <taxon>Cyclophyllidea</taxon>
        <taxon>Hymenolepididae</taxon>
        <taxon>Hymenolepis</taxon>
    </lineage>
</organism>
<dbReference type="InterPro" id="IPR036925">
    <property type="entry name" value="TIF_IF2_dom3_sf"/>
</dbReference>
<accession>A0A564Z1D0</accession>
<keyword evidence="3" id="KW-0547">Nucleotide-binding</keyword>
<dbReference type="InterPro" id="IPR027417">
    <property type="entry name" value="P-loop_NTPase"/>
</dbReference>
<gene>
    <name evidence="8" type="ORF">WMSIL1_LOCUS11758</name>
</gene>
<evidence type="ECO:0000256" key="5">
    <source>
        <dbReference type="ARBA" id="ARBA00023134"/>
    </source>
</evidence>
<dbReference type="Proteomes" id="UP000321570">
    <property type="component" value="Unassembled WGS sequence"/>
</dbReference>
<dbReference type="InterPro" id="IPR000795">
    <property type="entry name" value="T_Tr_GTP-bd_dom"/>
</dbReference>
<dbReference type="SUPFAM" id="SSF52540">
    <property type="entry name" value="P-loop containing nucleoside triphosphate hydrolases"/>
    <property type="match status" value="1"/>
</dbReference>
<sequence length="803" mass="86931">MLFKSTISAYRLHYKLFNPSNVLSITFSSKAKSRSTKSNPQQNVPTINIWDGINISELSKLTKRPVGSIINSINSGLLGSFRVNASTAIENRDLLTGLVSLLGYRPNFISRNTSLILKKSSTSEEFDVHPRPPADPSICVPRPPVVAIMGHVDHGKTTLLDALRSSRIVDEEFGGITQHLSAFSLSIAEAAASAASNGNSEVAKVIADSTDNAVITFLDTPGHAAFSAMRARGAKATDIVLLVVAADDGVMPQTVESIKFAKEYGAQLIVAINKIDKYGVDVNRAIQGLAAHDVLVEQLGGEIQAVEVSALKRINLVSLLEAIVAQAEMMQISADPSGLAEAIVLECRTEHGLGKVVNCLVTRGELKQGSASGPLIAGESLGCTRVLRNDRGVRVSSVTPGYTASIAGWKSFPSVGSTILEVSSDSEADAAIRTRRRRRLQQKSAADKIASDKRTAEFRATYEAYIKEREQMDPGAARRFAAAFRKNQGAQLLNSSDSNKAGENLNLLLVIKADVEGSLEAISDMLATCPSDQCRVQIAFSGVGPVTPAEVELASAIGAEIFTFNIGALPDAESVLRAHNMFLHSFNIIYRLAEDVRSLVADKLPPVYMEEVVGEGVVLQTFEVTIVRGRHQKVIVGGCRCTRGNILSGKSTKHGAEPILFRVLRPAHSTNERSSSDKGSKKKKKAIKEPEPESLDQESQPTDEGRVLIDRAPCFSLRHERNDVDSVRRDVEFGIILLQNSSNTADQAQSLAELYHRPPSNSSESAVTFDGWAPGDVVQCFRIVKRPQTLQWHIDHVDPDKME</sequence>
<dbReference type="NCBIfam" id="TIGR00231">
    <property type="entry name" value="small_GTP"/>
    <property type="match status" value="1"/>
</dbReference>
<evidence type="ECO:0000256" key="1">
    <source>
        <dbReference type="ARBA" id="ARBA00007733"/>
    </source>
</evidence>
<evidence type="ECO:0000256" key="4">
    <source>
        <dbReference type="ARBA" id="ARBA00022917"/>
    </source>
</evidence>
<dbReference type="PRINTS" id="PR00315">
    <property type="entry name" value="ELONGATNFCT"/>
</dbReference>
<comment type="similarity">
    <text evidence="1">Belongs to the TRAFAC class translation factor GTPase superfamily. Classic translation factor GTPase family. IF-2 subfamily.</text>
</comment>
<dbReference type="FunFam" id="3.40.50.10050:FF:000001">
    <property type="entry name" value="Translation initiation factor IF-2"/>
    <property type="match status" value="1"/>
</dbReference>
<dbReference type="Gene3D" id="3.40.50.300">
    <property type="entry name" value="P-loop containing nucleotide triphosphate hydrolases"/>
    <property type="match status" value="1"/>
</dbReference>
<feature type="domain" description="Tr-type G" evidence="7">
    <location>
        <begin position="141"/>
        <end position="337"/>
    </location>
</feature>
<dbReference type="GO" id="GO:0003924">
    <property type="term" value="F:GTPase activity"/>
    <property type="evidence" value="ECO:0007669"/>
    <property type="project" value="InterPro"/>
</dbReference>
<dbReference type="Gene3D" id="3.40.50.10050">
    <property type="entry name" value="Translation initiation factor IF- 2, domain 3"/>
    <property type="match status" value="1"/>
</dbReference>
<dbReference type="PANTHER" id="PTHR43381:SF20">
    <property type="entry name" value="TRANSLATION INITIATION FACTOR IF-2, MITOCHONDRIAL"/>
    <property type="match status" value="1"/>
</dbReference>
<evidence type="ECO:0000256" key="6">
    <source>
        <dbReference type="SAM" id="MobiDB-lite"/>
    </source>
</evidence>
<evidence type="ECO:0000256" key="2">
    <source>
        <dbReference type="ARBA" id="ARBA00022540"/>
    </source>
</evidence>
<evidence type="ECO:0000259" key="7">
    <source>
        <dbReference type="PROSITE" id="PS51722"/>
    </source>
</evidence>
<feature type="region of interest" description="Disordered" evidence="6">
    <location>
        <begin position="667"/>
        <end position="703"/>
    </location>
</feature>
<dbReference type="Pfam" id="PF11987">
    <property type="entry name" value="IF-2"/>
    <property type="match status" value="1"/>
</dbReference>
<dbReference type="SUPFAM" id="SSF52156">
    <property type="entry name" value="Initiation factor IF2/eIF5b, domain 3"/>
    <property type="match status" value="1"/>
</dbReference>
<dbReference type="InterPro" id="IPR023115">
    <property type="entry name" value="TIF_IF2_dom3"/>
</dbReference>
<dbReference type="PANTHER" id="PTHR43381">
    <property type="entry name" value="TRANSLATION INITIATION FACTOR IF-2-RELATED"/>
    <property type="match status" value="1"/>
</dbReference>
<keyword evidence="9" id="KW-1185">Reference proteome</keyword>
<protein>
    <recommendedName>
        <fullName evidence="7">Tr-type G domain-containing protein</fullName>
    </recommendedName>
</protein>
<dbReference type="InterPro" id="IPR015760">
    <property type="entry name" value="TIF_IF2"/>
</dbReference>
<reference evidence="8 9" key="1">
    <citation type="submission" date="2019-07" db="EMBL/GenBank/DDBJ databases">
        <authorList>
            <person name="Jastrzebski P J."/>
            <person name="Paukszto L."/>
            <person name="Jastrzebski P J."/>
        </authorList>
    </citation>
    <scope>NUCLEOTIDE SEQUENCE [LARGE SCALE GENOMIC DNA]</scope>
    <source>
        <strain evidence="8 9">WMS-il1</strain>
    </source>
</reference>
<feature type="compositionally biased region" description="Basic and acidic residues" evidence="6">
    <location>
        <begin position="670"/>
        <end position="679"/>
    </location>
</feature>
<dbReference type="FunFam" id="3.40.50.300:FF:000019">
    <property type="entry name" value="Translation initiation factor IF-2"/>
    <property type="match status" value="1"/>
</dbReference>
<dbReference type="CDD" id="cd01887">
    <property type="entry name" value="IF2_eIF5B"/>
    <property type="match status" value="1"/>
</dbReference>
<proteinExistence type="inferred from homology"/>
<name>A0A564Z1D0_HYMDI</name>